<sequence>MIVIFSHKQKLVQTESKNKFTIEPQPMFVNTLQRYEGFFILLLLQSNKLLFSA</sequence>
<proteinExistence type="predicted"/>
<name>K0WUR6_9BACT</name>
<reference evidence="1 2" key="1">
    <citation type="submission" date="2012-08" db="EMBL/GenBank/DDBJ databases">
        <title>The Genome Sequence of Barnesiella intestinihominis YIT 11860.</title>
        <authorList>
            <consortium name="The Broad Institute Genome Sequencing Platform"/>
            <person name="Earl A."/>
            <person name="Ward D."/>
            <person name="Feldgarden M."/>
            <person name="Gevers D."/>
            <person name="Morotomi M."/>
            <person name="Walker B."/>
            <person name="Young S.K."/>
            <person name="Zeng Q."/>
            <person name="Gargeya S."/>
            <person name="Fitzgerald M."/>
            <person name="Haas B."/>
            <person name="Abouelleil A."/>
            <person name="Alvarado L."/>
            <person name="Arachchi H.M."/>
            <person name="Berlin A.M."/>
            <person name="Chapman S.B."/>
            <person name="Goldberg J."/>
            <person name="Griggs A."/>
            <person name="Gujja S."/>
            <person name="Hansen M."/>
            <person name="Howarth C."/>
            <person name="Imamovic A."/>
            <person name="Larimer J."/>
            <person name="McCowen C."/>
            <person name="Montmayeur A."/>
            <person name="Murphy C."/>
            <person name="Neiman D."/>
            <person name="Pearson M."/>
            <person name="Priest M."/>
            <person name="Roberts A."/>
            <person name="Saif S."/>
            <person name="Shea T."/>
            <person name="Sisk P."/>
            <person name="Sykes S."/>
            <person name="Wortman J."/>
            <person name="Nusbaum C."/>
            <person name="Birren B."/>
        </authorList>
    </citation>
    <scope>NUCLEOTIDE SEQUENCE [LARGE SCALE GENOMIC DNA]</scope>
    <source>
        <strain evidence="1 2">YIT 11860</strain>
    </source>
</reference>
<dbReference type="AlphaFoldDB" id="K0WUR6"/>
<dbReference type="HOGENOM" id="CLU_3058908_0_0_10"/>
<accession>K0WUR6</accession>
<keyword evidence="2" id="KW-1185">Reference proteome</keyword>
<evidence type="ECO:0000313" key="2">
    <source>
        <dbReference type="Proteomes" id="UP000006044"/>
    </source>
</evidence>
<dbReference type="STRING" id="742726.HMPREF9448_02351"/>
<organism evidence="1 2">
    <name type="scientific">Barnesiella intestinihominis YIT 11860</name>
    <dbReference type="NCBI Taxonomy" id="742726"/>
    <lineage>
        <taxon>Bacteria</taxon>
        <taxon>Pseudomonadati</taxon>
        <taxon>Bacteroidota</taxon>
        <taxon>Bacteroidia</taxon>
        <taxon>Bacteroidales</taxon>
        <taxon>Barnesiellaceae</taxon>
        <taxon>Barnesiella</taxon>
    </lineage>
</organism>
<dbReference type="Proteomes" id="UP000006044">
    <property type="component" value="Unassembled WGS sequence"/>
</dbReference>
<evidence type="ECO:0000313" key="1">
    <source>
        <dbReference type="EMBL" id="EJZ62997.1"/>
    </source>
</evidence>
<dbReference type="EMBL" id="ADLE01000015">
    <property type="protein sequence ID" value="EJZ62997.1"/>
    <property type="molecule type" value="Genomic_DNA"/>
</dbReference>
<protein>
    <submittedName>
        <fullName evidence="1">Uncharacterized protein</fullName>
    </submittedName>
</protein>
<comment type="caution">
    <text evidence="1">The sequence shown here is derived from an EMBL/GenBank/DDBJ whole genome shotgun (WGS) entry which is preliminary data.</text>
</comment>
<gene>
    <name evidence="1" type="ORF">HMPREF9448_02351</name>
</gene>